<evidence type="ECO:0000259" key="8">
    <source>
        <dbReference type="Pfam" id="PF10537"/>
    </source>
</evidence>
<keyword evidence="11" id="KW-1185">Reference proteome</keyword>
<dbReference type="STRING" id="51028.A0A158Q9B1"/>
<dbReference type="SUPFAM" id="SSF57903">
    <property type="entry name" value="FYVE/PHD zinc finger"/>
    <property type="match status" value="1"/>
</dbReference>
<dbReference type="GO" id="GO:0140801">
    <property type="term" value="F:histone H2AXY142 kinase activity"/>
    <property type="evidence" value="ECO:0007669"/>
    <property type="project" value="InterPro"/>
</dbReference>
<keyword evidence="6" id="KW-0175">Coiled coil</keyword>
<protein>
    <submittedName>
        <fullName evidence="12">WSD domain-containing protein</fullName>
    </submittedName>
</protein>
<evidence type="ECO:0000256" key="5">
    <source>
        <dbReference type="ARBA" id="ARBA00023242"/>
    </source>
</evidence>
<dbReference type="Proteomes" id="UP000274131">
    <property type="component" value="Unassembled WGS sequence"/>
</dbReference>
<evidence type="ECO:0000256" key="2">
    <source>
        <dbReference type="ARBA" id="ARBA00022723"/>
    </source>
</evidence>
<gene>
    <name evidence="10" type="ORF">EVEC_LOCUS1244</name>
</gene>
<feature type="coiled-coil region" evidence="6">
    <location>
        <begin position="671"/>
        <end position="740"/>
    </location>
</feature>
<comment type="subcellular location">
    <subcellularLocation>
        <location evidence="1">Nucleus</location>
    </subcellularLocation>
</comment>
<dbReference type="InterPro" id="IPR011011">
    <property type="entry name" value="Znf_FYVE_PHD"/>
</dbReference>
<organism evidence="12">
    <name type="scientific">Enterobius vermicularis</name>
    <name type="common">Human pinworm</name>
    <dbReference type="NCBI Taxonomy" id="51028"/>
    <lineage>
        <taxon>Eukaryota</taxon>
        <taxon>Metazoa</taxon>
        <taxon>Ecdysozoa</taxon>
        <taxon>Nematoda</taxon>
        <taxon>Chromadorea</taxon>
        <taxon>Rhabditida</taxon>
        <taxon>Spirurina</taxon>
        <taxon>Oxyuridomorpha</taxon>
        <taxon>Oxyuroidea</taxon>
        <taxon>Oxyuridae</taxon>
        <taxon>Enterobius</taxon>
    </lineage>
</organism>
<dbReference type="PANTHER" id="PTHR46802:SF1">
    <property type="entry name" value="TYROSINE-PROTEIN KINASE BAZ1B"/>
    <property type="match status" value="1"/>
</dbReference>
<dbReference type="InterPro" id="IPR019787">
    <property type="entry name" value="Znf_PHD-finger"/>
</dbReference>
<evidence type="ECO:0000259" key="9">
    <source>
        <dbReference type="Pfam" id="PF15613"/>
    </source>
</evidence>
<reference evidence="10 11" key="2">
    <citation type="submission" date="2018-10" db="EMBL/GenBank/DDBJ databases">
        <authorList>
            <consortium name="Pathogen Informatics"/>
        </authorList>
    </citation>
    <scope>NUCLEOTIDE SEQUENCE [LARGE SCALE GENOMIC DNA]</scope>
</reference>
<keyword evidence="4" id="KW-0862">Zinc</keyword>
<feature type="domain" description="PHD-type" evidence="7">
    <location>
        <begin position="1032"/>
        <end position="1066"/>
    </location>
</feature>
<dbReference type="InterPro" id="IPR028941">
    <property type="entry name" value="WHIM2_dom"/>
</dbReference>
<evidence type="ECO:0000259" key="7">
    <source>
        <dbReference type="Pfam" id="PF00628"/>
    </source>
</evidence>
<dbReference type="GO" id="GO:0006974">
    <property type="term" value="P:DNA damage response"/>
    <property type="evidence" value="ECO:0007669"/>
    <property type="project" value="TreeGrafter"/>
</dbReference>
<dbReference type="OrthoDB" id="5877808at2759"/>
<keyword evidence="5" id="KW-0539">Nucleus</keyword>
<dbReference type="InterPro" id="IPR013136">
    <property type="entry name" value="WSTF_Acf1_Cbp146"/>
</dbReference>
<dbReference type="Pfam" id="PF00628">
    <property type="entry name" value="PHD"/>
    <property type="match status" value="1"/>
</dbReference>
<feature type="domain" description="WAC" evidence="8">
    <location>
        <begin position="40"/>
        <end position="118"/>
    </location>
</feature>
<accession>A0A158Q9B1</accession>
<evidence type="ECO:0000313" key="10">
    <source>
        <dbReference type="EMBL" id="VDD86101.1"/>
    </source>
</evidence>
<dbReference type="GO" id="GO:0042393">
    <property type="term" value="F:histone binding"/>
    <property type="evidence" value="ECO:0007669"/>
    <property type="project" value="TreeGrafter"/>
</dbReference>
<dbReference type="AlphaFoldDB" id="A0A158Q9B1"/>
<evidence type="ECO:0000256" key="4">
    <source>
        <dbReference type="ARBA" id="ARBA00022833"/>
    </source>
</evidence>
<dbReference type="Pfam" id="PF15613">
    <property type="entry name" value="WSD"/>
    <property type="match status" value="1"/>
</dbReference>
<dbReference type="InterPro" id="IPR013083">
    <property type="entry name" value="Znf_RING/FYVE/PHD"/>
</dbReference>
<evidence type="ECO:0000256" key="1">
    <source>
        <dbReference type="ARBA" id="ARBA00004123"/>
    </source>
</evidence>
<keyword evidence="2" id="KW-0479">Metal-binding</keyword>
<dbReference type="EMBL" id="UXUI01007188">
    <property type="protein sequence ID" value="VDD86101.1"/>
    <property type="molecule type" value="Genomic_DNA"/>
</dbReference>
<evidence type="ECO:0000313" key="12">
    <source>
        <dbReference type="WBParaSite" id="EVEC_0000153601-mRNA-1"/>
    </source>
</evidence>
<dbReference type="Pfam" id="PF10537">
    <property type="entry name" value="WAC_Acf1_DNA_bd"/>
    <property type="match status" value="1"/>
</dbReference>
<dbReference type="WBParaSite" id="EVEC_0000153601-mRNA-1">
    <property type="protein sequence ID" value="EVEC_0000153601-mRNA-1"/>
    <property type="gene ID" value="EVEC_0000153601"/>
</dbReference>
<reference evidence="12" key="1">
    <citation type="submission" date="2016-04" db="UniProtKB">
        <authorList>
            <consortium name="WormBaseParasite"/>
        </authorList>
    </citation>
    <scope>IDENTIFICATION</scope>
</reference>
<name>A0A158Q9B1_ENTVE</name>
<dbReference type="GO" id="GO:0090535">
    <property type="term" value="C:WICH complex"/>
    <property type="evidence" value="ECO:0007669"/>
    <property type="project" value="InterPro"/>
</dbReference>
<keyword evidence="3" id="KW-0863">Zinc-finger</keyword>
<dbReference type="Gene3D" id="3.30.40.10">
    <property type="entry name" value="Zinc/RING finger domain, C3HC4 (zinc finger)"/>
    <property type="match status" value="1"/>
</dbReference>
<sequence length="1199" mass="135284">MPVADGILWQETPDNAAGKFVPLETVKNSALKGGPDRNLIKYQGVIWKCRHEKNGPLRSFKEAYDEERTALQKIRNRIPNGLLHDILQLVHHSFRTEKNLIEEINHYLLENFYDGENVSFSRHGRQSKGQIIRTLQNGSTSSGKENEKRYDIAVTACSGSDIVRGIPSKDIKRLGALTLDDISTLISLTAYKANGTNFWCLEEPIRMEFKISNKVHSLFTKCRFSSGKSIRSLNGDMISGVTTGNTDAVEGEEKKQLKHESVKKKGDRGLPTVLKKISLTSGLQKSMYKFLVTSPGTSSPSVVIPSPRSAAEKRLDNALLRIVKLFPVPDHKEFQQACEFALNVISESQIREIPYEEIRYALLKHRDHKKDVTASLKMSAAERKAYMLDKRRERLKNYGDEEHKLDSLLSRKLDEQLLPDLRPLPVIPSVEFGAVTPLFGSCLLITEFVNTFHSLLVPRFVPSAGRILWYITMPFKNLILYVRASGSSIKFLGLIDISALIVKASVHDLDKLALLLEQMLIGLKDGAQGVGLVLSLSVAFMNTLLQSTAVNKCTVYGIPVSFVPVTTATVSELVRVVLKSLITRNKDVKDDEGVDDVGAAVLHENNCLQDASVYSGNISLELGSALERLKICGITELTPCQQLEILKGLIDCLQESTVFKSFVEVEVPKQIRKLAAKKEVLEKSVLQLQSELSSLPSFPQDSQLTSRYQTRLEGRCEQERRKIEKRIDLLKEDIDVLSEKEKKYLAFNRKILRLEPLGLDRYNRRYWYFGKSSNGGIFVEKGWWNYSLLSASETNSGALEASEKSAENVEQVVEPLGEGVSLNVCFNGTPRKKKDGKAFEVFEKLYAAETGSPVEEAPESWFKISDAKTLESLMSSLTKKGIRESRLLASIKKISEGFRSSLDTKVREVPVEIAEVGGLPCYKHLHEEIWSFEGELRKRRFTKIIDEDEFLGKIERSCSLPELKTLLLELCDSIPERDLTQKSKHRLGEGKFSLLSWKEFLKQAASVSQLSVLLHLLETQIDWDYSLQNQKCRICNKARSQNEFIVCETCGSVIHFYCVRPRLDEMPPGGIFENMVSLEEEMEVDDYDNSFESENNGDLSGTVSSDSDSCGNIPKDIHKYIETLKSNLDVYELLLRVPAEKSSRCQATLKSIVENLRSYNCEYKLKNDLRLVFKAASAFYQGKKGKMKRIERMRESLNI</sequence>
<evidence type="ECO:0000256" key="3">
    <source>
        <dbReference type="ARBA" id="ARBA00022771"/>
    </source>
</evidence>
<feature type="domain" description="WHIM2" evidence="9">
    <location>
        <begin position="753"/>
        <end position="894"/>
    </location>
</feature>
<dbReference type="InterPro" id="IPR047174">
    <property type="entry name" value="BAZ1B"/>
</dbReference>
<evidence type="ECO:0000256" key="6">
    <source>
        <dbReference type="SAM" id="Coils"/>
    </source>
</evidence>
<proteinExistence type="predicted"/>
<dbReference type="PANTHER" id="PTHR46802">
    <property type="entry name" value="TYROSINE-PROTEIN KINASE BAZ1B"/>
    <property type="match status" value="1"/>
</dbReference>
<evidence type="ECO:0000313" key="11">
    <source>
        <dbReference type="Proteomes" id="UP000274131"/>
    </source>
</evidence>
<dbReference type="GO" id="GO:0008270">
    <property type="term" value="F:zinc ion binding"/>
    <property type="evidence" value="ECO:0007669"/>
    <property type="project" value="UniProtKB-KW"/>
</dbReference>